<dbReference type="FunFam" id="3.30.450.40:FF:000083">
    <property type="entry name" value="Sensor histidine kinase/response regulator, putative (AFU_orthologue AFUA_4G00660)"/>
    <property type="match status" value="1"/>
</dbReference>
<sequence>MGTNTHLHSERTREREFYKHYNPLQELSDAEPTRLDLQDTDALDRHVPRAGPNLALTAFCQLGALRLAARRSVLFFFDRKDAFVLAEATRTLSLLDHEVHQDPEDALWLGHTIAPRGLTICEHAMNVPVSNTGSNSADSSAGEMLIVNDLKESSLFCDSPFVTGGPKARFYAGVPLTTPTGVRIGVYAVMDDQPRDGLSDVEKDFMKEMAILTMNHLGMIHAQAELARHSRMLAGLGTFVQKGPPPAPRPKLTDSSAHSSESAITGRPKSAPGVPLGSRSDAKWRERRSHEDLRNTDVHDYVSDGEQDTADRRSMSQAQRKLETQRDKDPATGAKTTLQRAADIIQRAIDADGVLFLDAASSGPDGTGSCQGSGTDTGNTGSDVGSDDSLGKVKNDMCRRLGSSTRKGDTEVQAPMQMSGKFLNGLLRNYPEGKIWTFNSDGEVSSTESSSSDDASTKKEQTVPCSKGRKSNRTRKSGEAAEILRLFPGARAVCTVGMWDPVRHRWFAGGIMWTHSPLRVFSQEGELAYMIAFCDVVMAKIARLEAKSTDRARTDFIESVSHELRSPLHGIVGSLELLHDREDNGDRALIAQMEKCTSTLTDVIDHLLDFAKINHHVSRPKMRRRQLKLMERQPSVDSVARSIASEQGTQSLARLTEEVADATYYSHCCGTSEEASSKVDFALDISPNADFHVRDMVGAWKRLCVNLIGNALKFTKTGHVAVSLKSLSRKRKRPVAILTVGDTGCGMSPEFIDSGIFRAFSQENQLTPGTGLGLSVVAKLVKGLGGKIDMQSKKGLGTTVTVMIPIDALPREDRAEEQQEAQDSVPVGILRPSSSGDGIDYNDTADEGRSLQVLGVQNACRRGGALLTPSETAIVNMVFEDDIPLLTEADQLSGHPDGAHLVVLCRDPIGTYGRQKLPQPLANVSHVEFVPQPFGPDRISAAIANCLLAPPHSEGGDPIANATSTDLSDVALVEAQTDNEEESTTTTLTLRVDEKGPLLLNTKEVEASSSEQPSTPEPPGSPTSRKLSLLLVDDNPLNLRLLTTYADKNNHPRLAATNGQEAVEAYKAASSIPSDRNCPEVVFLDINMPVLDGFQAARQIRAFEKETSISPTILIALTCLGSEAAKQEAVESGFDMFLTKPVRPRDLTKILKTVEEENGSGSMSDV</sequence>
<dbReference type="InterPro" id="IPR001789">
    <property type="entry name" value="Sig_transdc_resp-reg_receiver"/>
</dbReference>
<dbReference type="SMART" id="SM00448">
    <property type="entry name" value="REC"/>
    <property type="match status" value="1"/>
</dbReference>
<feature type="compositionally biased region" description="Basic and acidic residues" evidence="7">
    <location>
        <begin position="280"/>
        <end position="302"/>
    </location>
</feature>
<dbReference type="SMART" id="SM00388">
    <property type="entry name" value="HisKA"/>
    <property type="match status" value="1"/>
</dbReference>
<dbReference type="InterPro" id="IPR011006">
    <property type="entry name" value="CheY-like_superfamily"/>
</dbReference>
<evidence type="ECO:0000313" key="11">
    <source>
        <dbReference type="Proteomes" id="UP000237631"/>
    </source>
</evidence>
<comment type="catalytic activity">
    <reaction evidence="1">
        <text>ATP + protein L-histidine = ADP + protein N-phospho-L-histidine.</text>
        <dbReference type="EC" id="2.7.13.3"/>
    </reaction>
</comment>
<dbReference type="InterPro" id="IPR005467">
    <property type="entry name" value="His_kinase_dom"/>
</dbReference>
<dbReference type="PROSITE" id="PS50109">
    <property type="entry name" value="HIS_KIN"/>
    <property type="match status" value="1"/>
</dbReference>
<evidence type="ECO:0000256" key="3">
    <source>
        <dbReference type="ARBA" id="ARBA00022553"/>
    </source>
</evidence>
<feature type="region of interest" description="Disordered" evidence="7">
    <location>
        <begin position="1004"/>
        <end position="1026"/>
    </location>
</feature>
<dbReference type="Proteomes" id="UP000237631">
    <property type="component" value="Unassembled WGS sequence"/>
</dbReference>
<dbReference type="OrthoDB" id="303614at2759"/>
<dbReference type="PANTHER" id="PTHR43047">
    <property type="entry name" value="TWO-COMPONENT HISTIDINE PROTEIN KINASE"/>
    <property type="match status" value="1"/>
</dbReference>
<dbReference type="PANTHER" id="PTHR43047:SF72">
    <property type="entry name" value="OSMOSENSING HISTIDINE PROTEIN KINASE SLN1"/>
    <property type="match status" value="1"/>
</dbReference>
<accession>A0A2S6BTJ0</accession>
<dbReference type="SUPFAM" id="SSF55781">
    <property type="entry name" value="GAF domain-like"/>
    <property type="match status" value="1"/>
</dbReference>
<dbReference type="SUPFAM" id="SSF52172">
    <property type="entry name" value="CheY-like"/>
    <property type="match status" value="1"/>
</dbReference>
<dbReference type="CDD" id="cd00082">
    <property type="entry name" value="HisKA"/>
    <property type="match status" value="1"/>
</dbReference>
<organism evidence="10 11">
    <name type="scientific">Cercospora berteroae</name>
    <dbReference type="NCBI Taxonomy" id="357750"/>
    <lineage>
        <taxon>Eukaryota</taxon>
        <taxon>Fungi</taxon>
        <taxon>Dikarya</taxon>
        <taxon>Ascomycota</taxon>
        <taxon>Pezizomycotina</taxon>
        <taxon>Dothideomycetes</taxon>
        <taxon>Dothideomycetidae</taxon>
        <taxon>Mycosphaerellales</taxon>
        <taxon>Mycosphaerellaceae</taxon>
        <taxon>Cercospora</taxon>
    </lineage>
</organism>
<feature type="compositionally biased region" description="Low complexity" evidence="7">
    <location>
        <begin position="445"/>
        <end position="454"/>
    </location>
</feature>
<dbReference type="PROSITE" id="PS50110">
    <property type="entry name" value="RESPONSE_REGULATORY"/>
    <property type="match status" value="1"/>
</dbReference>
<dbReference type="Pfam" id="PF02518">
    <property type="entry name" value="HATPase_c"/>
    <property type="match status" value="1"/>
</dbReference>
<feature type="region of interest" description="Disordered" evidence="7">
    <location>
        <begin position="812"/>
        <end position="837"/>
    </location>
</feature>
<dbReference type="GO" id="GO:0005886">
    <property type="term" value="C:plasma membrane"/>
    <property type="evidence" value="ECO:0007669"/>
    <property type="project" value="TreeGrafter"/>
</dbReference>
<dbReference type="GO" id="GO:0000155">
    <property type="term" value="F:phosphorelay sensor kinase activity"/>
    <property type="evidence" value="ECO:0007669"/>
    <property type="project" value="InterPro"/>
</dbReference>
<dbReference type="PRINTS" id="PR00344">
    <property type="entry name" value="BCTRLSENSOR"/>
</dbReference>
<dbReference type="AlphaFoldDB" id="A0A2S6BTJ0"/>
<dbReference type="STRING" id="357750.A0A2S6BTJ0"/>
<feature type="compositionally biased region" description="Low complexity" evidence="7">
    <location>
        <begin position="372"/>
        <end position="388"/>
    </location>
</feature>
<dbReference type="SUPFAM" id="SSF55874">
    <property type="entry name" value="ATPase domain of HSP90 chaperone/DNA topoisomerase II/histidine kinase"/>
    <property type="match status" value="1"/>
</dbReference>
<evidence type="ECO:0000256" key="7">
    <source>
        <dbReference type="SAM" id="MobiDB-lite"/>
    </source>
</evidence>
<feature type="domain" description="Histidine kinase" evidence="8">
    <location>
        <begin position="559"/>
        <end position="808"/>
    </location>
</feature>
<dbReference type="SMART" id="SM00387">
    <property type="entry name" value="HATPase_c"/>
    <property type="match status" value="1"/>
</dbReference>
<dbReference type="GO" id="GO:0009927">
    <property type="term" value="F:histidine phosphotransfer kinase activity"/>
    <property type="evidence" value="ECO:0007669"/>
    <property type="project" value="TreeGrafter"/>
</dbReference>
<feature type="compositionally biased region" description="Basic and acidic residues" evidence="7">
    <location>
        <begin position="389"/>
        <end position="399"/>
    </location>
</feature>
<evidence type="ECO:0000313" key="10">
    <source>
        <dbReference type="EMBL" id="PPJ50781.1"/>
    </source>
</evidence>
<feature type="compositionally biased region" description="Basic and acidic residues" evidence="7">
    <location>
        <begin position="309"/>
        <end position="330"/>
    </location>
</feature>
<keyword evidence="3 6" id="KW-0597">Phosphoprotein</keyword>
<feature type="region of interest" description="Disordered" evidence="7">
    <location>
        <begin position="441"/>
        <end position="476"/>
    </location>
</feature>
<dbReference type="Pfam" id="PF00072">
    <property type="entry name" value="Response_reg"/>
    <property type="match status" value="1"/>
</dbReference>
<keyword evidence="5" id="KW-0418">Kinase</keyword>
<proteinExistence type="predicted"/>
<dbReference type="InterPro" id="IPR003661">
    <property type="entry name" value="HisK_dim/P_dom"/>
</dbReference>
<dbReference type="Pfam" id="PF00512">
    <property type="entry name" value="HisKA"/>
    <property type="match status" value="1"/>
</dbReference>
<dbReference type="CDD" id="cd17546">
    <property type="entry name" value="REC_hyHK_CKI1_RcsC-like"/>
    <property type="match status" value="1"/>
</dbReference>
<feature type="region of interest" description="Disordered" evidence="7">
    <location>
        <begin position="363"/>
        <end position="411"/>
    </location>
</feature>
<feature type="domain" description="Response regulatory" evidence="9">
    <location>
        <begin position="1028"/>
        <end position="1155"/>
    </location>
</feature>
<gene>
    <name evidence="10" type="ORF">CBER1_07460</name>
</gene>
<feature type="modified residue" description="4-aspartylphosphate" evidence="6">
    <location>
        <position position="1085"/>
    </location>
</feature>
<dbReference type="EMBL" id="PNEN01001776">
    <property type="protein sequence ID" value="PPJ50781.1"/>
    <property type="molecule type" value="Genomic_DNA"/>
</dbReference>
<name>A0A2S6BTJ0_9PEZI</name>
<reference evidence="11" key="1">
    <citation type="journal article" date="2017" name="bioRxiv">
        <title>Conservation of a gene cluster reveals novel cercosporin biosynthetic mechanisms and extends production to the genus Colletotrichum.</title>
        <authorList>
            <person name="de Jonge R."/>
            <person name="Ebert M.K."/>
            <person name="Huitt-Roehl C.R."/>
            <person name="Pal P."/>
            <person name="Suttle J.C."/>
            <person name="Spanner R.E."/>
            <person name="Neubauer J.D."/>
            <person name="Jurick W.M.II."/>
            <person name="Stott K.A."/>
            <person name="Secor G.A."/>
            <person name="Thomma B.P.H.J."/>
            <person name="Van de Peer Y."/>
            <person name="Townsend C.A."/>
            <person name="Bolton M.D."/>
        </authorList>
    </citation>
    <scope>NUCLEOTIDE SEQUENCE [LARGE SCALE GENOMIC DNA]</scope>
    <source>
        <strain evidence="11">CBS538.71</strain>
    </source>
</reference>
<evidence type="ECO:0000256" key="6">
    <source>
        <dbReference type="PROSITE-ProRule" id="PRU00169"/>
    </source>
</evidence>
<protein>
    <recommendedName>
        <fullName evidence="2">histidine kinase</fullName>
        <ecNumber evidence="2">2.7.13.3</ecNumber>
    </recommendedName>
</protein>
<feature type="region of interest" description="Disordered" evidence="7">
    <location>
        <begin position="237"/>
        <end position="336"/>
    </location>
</feature>
<dbReference type="Gene3D" id="3.30.565.10">
    <property type="entry name" value="Histidine kinase-like ATPase, C-terminal domain"/>
    <property type="match status" value="1"/>
</dbReference>
<evidence type="ECO:0000256" key="5">
    <source>
        <dbReference type="ARBA" id="ARBA00022777"/>
    </source>
</evidence>
<keyword evidence="11" id="KW-1185">Reference proteome</keyword>
<dbReference type="Gene3D" id="1.10.287.130">
    <property type="match status" value="1"/>
</dbReference>
<evidence type="ECO:0000259" key="9">
    <source>
        <dbReference type="PROSITE" id="PS50110"/>
    </source>
</evidence>
<dbReference type="InterPro" id="IPR036890">
    <property type="entry name" value="HATPase_C_sf"/>
</dbReference>
<keyword evidence="4" id="KW-0808">Transferase</keyword>
<evidence type="ECO:0000256" key="2">
    <source>
        <dbReference type="ARBA" id="ARBA00012438"/>
    </source>
</evidence>
<dbReference type="Gene3D" id="3.40.50.2300">
    <property type="match status" value="1"/>
</dbReference>
<evidence type="ECO:0000256" key="1">
    <source>
        <dbReference type="ARBA" id="ARBA00000085"/>
    </source>
</evidence>
<dbReference type="InterPro" id="IPR003594">
    <property type="entry name" value="HATPase_dom"/>
</dbReference>
<dbReference type="InterPro" id="IPR036097">
    <property type="entry name" value="HisK_dim/P_sf"/>
</dbReference>
<feature type="compositionally biased region" description="Polar residues" evidence="7">
    <location>
        <begin position="253"/>
        <end position="263"/>
    </location>
</feature>
<dbReference type="InterPro" id="IPR004358">
    <property type="entry name" value="Sig_transdc_His_kin-like_C"/>
</dbReference>
<evidence type="ECO:0000259" key="8">
    <source>
        <dbReference type="PROSITE" id="PS50109"/>
    </source>
</evidence>
<comment type="caution">
    <text evidence="10">The sequence shown here is derived from an EMBL/GenBank/DDBJ whole genome shotgun (WGS) entry which is preliminary data.</text>
</comment>
<evidence type="ECO:0000256" key="4">
    <source>
        <dbReference type="ARBA" id="ARBA00022679"/>
    </source>
</evidence>
<dbReference type="EC" id="2.7.13.3" evidence="2"/>
<dbReference type="SUPFAM" id="SSF47384">
    <property type="entry name" value="Homodimeric domain of signal transducing histidine kinase"/>
    <property type="match status" value="1"/>
</dbReference>